<dbReference type="Proteomes" id="UP001156882">
    <property type="component" value="Unassembled WGS sequence"/>
</dbReference>
<feature type="modified residue" description="4-aspartylphosphate" evidence="9">
    <location>
        <position position="584"/>
    </location>
</feature>
<dbReference type="PANTHER" id="PTHR43065:SF49">
    <property type="entry name" value="HISTIDINE KINASE"/>
    <property type="match status" value="1"/>
</dbReference>
<organism evidence="14 15">
    <name type="scientific">Labrys miyagiensis</name>
    <dbReference type="NCBI Taxonomy" id="346912"/>
    <lineage>
        <taxon>Bacteria</taxon>
        <taxon>Pseudomonadati</taxon>
        <taxon>Pseudomonadota</taxon>
        <taxon>Alphaproteobacteria</taxon>
        <taxon>Hyphomicrobiales</taxon>
        <taxon>Xanthobacteraceae</taxon>
        <taxon>Labrys</taxon>
    </lineage>
</organism>
<dbReference type="PROSITE" id="PS50113">
    <property type="entry name" value="PAC"/>
    <property type="match status" value="2"/>
</dbReference>
<dbReference type="PROSITE" id="PS50109">
    <property type="entry name" value="HIS_KIN"/>
    <property type="match status" value="1"/>
</dbReference>
<reference evidence="15" key="1">
    <citation type="journal article" date="2019" name="Int. J. Syst. Evol. Microbiol.">
        <title>The Global Catalogue of Microorganisms (GCM) 10K type strain sequencing project: providing services to taxonomists for standard genome sequencing and annotation.</title>
        <authorList>
            <consortium name="The Broad Institute Genomics Platform"/>
            <consortium name="The Broad Institute Genome Sequencing Center for Infectious Disease"/>
            <person name="Wu L."/>
            <person name="Ma J."/>
        </authorList>
    </citation>
    <scope>NUCLEOTIDE SEQUENCE [LARGE SCALE GENOMIC DNA]</scope>
    <source>
        <strain evidence="15">NBRC 101365</strain>
    </source>
</reference>
<dbReference type="Pfam" id="PF00989">
    <property type="entry name" value="PAS"/>
    <property type="match status" value="1"/>
</dbReference>
<dbReference type="CDD" id="cd00082">
    <property type="entry name" value="HisKA"/>
    <property type="match status" value="1"/>
</dbReference>
<feature type="domain" description="PAS" evidence="12">
    <location>
        <begin position="15"/>
        <end position="72"/>
    </location>
</feature>
<dbReference type="SMART" id="SM00448">
    <property type="entry name" value="REC"/>
    <property type="match status" value="1"/>
</dbReference>
<dbReference type="Gene3D" id="3.30.450.20">
    <property type="entry name" value="PAS domain"/>
    <property type="match status" value="2"/>
</dbReference>
<feature type="domain" description="PAS" evidence="12">
    <location>
        <begin position="143"/>
        <end position="200"/>
    </location>
</feature>
<keyword evidence="7" id="KW-0067">ATP-binding</keyword>
<dbReference type="Pfam" id="PF00512">
    <property type="entry name" value="HisKA"/>
    <property type="match status" value="1"/>
</dbReference>
<dbReference type="InterPro" id="IPR000014">
    <property type="entry name" value="PAS"/>
</dbReference>
<dbReference type="SMART" id="SM00387">
    <property type="entry name" value="HATPase_c"/>
    <property type="match status" value="1"/>
</dbReference>
<evidence type="ECO:0000256" key="5">
    <source>
        <dbReference type="ARBA" id="ARBA00022741"/>
    </source>
</evidence>
<comment type="caution">
    <text evidence="14">The sequence shown here is derived from an EMBL/GenBank/DDBJ whole genome shotgun (WGS) entry which is preliminary data.</text>
</comment>
<dbReference type="SMART" id="SM00388">
    <property type="entry name" value="HisKA"/>
    <property type="match status" value="1"/>
</dbReference>
<dbReference type="SMART" id="SM00086">
    <property type="entry name" value="PAC"/>
    <property type="match status" value="2"/>
</dbReference>
<evidence type="ECO:0000259" key="11">
    <source>
        <dbReference type="PROSITE" id="PS50110"/>
    </source>
</evidence>
<proteinExistence type="predicted"/>
<dbReference type="SUPFAM" id="SSF52172">
    <property type="entry name" value="CheY-like"/>
    <property type="match status" value="1"/>
</dbReference>
<keyword evidence="3 9" id="KW-0597">Phosphoprotein</keyword>
<dbReference type="SMART" id="SM00091">
    <property type="entry name" value="PAS"/>
    <property type="match status" value="2"/>
</dbReference>
<dbReference type="InterPro" id="IPR001789">
    <property type="entry name" value="Sig_transdc_resp-reg_receiver"/>
</dbReference>
<evidence type="ECO:0000256" key="3">
    <source>
        <dbReference type="ARBA" id="ARBA00022553"/>
    </source>
</evidence>
<dbReference type="InterPro" id="IPR003661">
    <property type="entry name" value="HisK_dim/P_dom"/>
</dbReference>
<dbReference type="InterPro" id="IPR005467">
    <property type="entry name" value="His_kinase_dom"/>
</dbReference>
<dbReference type="Pfam" id="PF00072">
    <property type="entry name" value="Response_reg"/>
    <property type="match status" value="1"/>
</dbReference>
<dbReference type="SUPFAM" id="SSF55785">
    <property type="entry name" value="PYP-like sensor domain (PAS domain)"/>
    <property type="match status" value="2"/>
</dbReference>
<dbReference type="Gene3D" id="1.10.287.130">
    <property type="match status" value="1"/>
</dbReference>
<dbReference type="PRINTS" id="PR00344">
    <property type="entry name" value="BCTRLSENSOR"/>
</dbReference>
<keyword evidence="15" id="KW-1185">Reference proteome</keyword>
<evidence type="ECO:0000259" key="10">
    <source>
        <dbReference type="PROSITE" id="PS50109"/>
    </source>
</evidence>
<evidence type="ECO:0000256" key="2">
    <source>
        <dbReference type="ARBA" id="ARBA00012438"/>
    </source>
</evidence>
<keyword evidence="4" id="KW-0808">Transferase</keyword>
<protein>
    <recommendedName>
        <fullName evidence="2">histidine kinase</fullName>
        <ecNumber evidence="2">2.7.13.3</ecNumber>
    </recommendedName>
</protein>
<evidence type="ECO:0000256" key="8">
    <source>
        <dbReference type="ARBA" id="ARBA00023012"/>
    </source>
</evidence>
<dbReference type="InterPro" id="IPR000700">
    <property type="entry name" value="PAS-assoc_C"/>
</dbReference>
<feature type="domain" description="Histidine kinase" evidence="10">
    <location>
        <begin position="290"/>
        <end position="510"/>
    </location>
</feature>
<dbReference type="InterPro" id="IPR004358">
    <property type="entry name" value="Sig_transdc_His_kin-like_C"/>
</dbReference>
<dbReference type="SUPFAM" id="SSF47384">
    <property type="entry name" value="Homodimeric domain of signal transducing histidine kinase"/>
    <property type="match status" value="1"/>
</dbReference>
<dbReference type="Gene3D" id="3.40.50.2300">
    <property type="match status" value="1"/>
</dbReference>
<dbReference type="EMBL" id="BSPC01000005">
    <property type="protein sequence ID" value="GLS17403.1"/>
    <property type="molecule type" value="Genomic_DNA"/>
</dbReference>
<feature type="domain" description="PAC" evidence="13">
    <location>
        <begin position="218"/>
        <end position="270"/>
    </location>
</feature>
<evidence type="ECO:0000256" key="7">
    <source>
        <dbReference type="ARBA" id="ARBA00022840"/>
    </source>
</evidence>
<dbReference type="Gene3D" id="3.30.565.10">
    <property type="entry name" value="Histidine kinase-like ATPase, C-terminal domain"/>
    <property type="match status" value="1"/>
</dbReference>
<evidence type="ECO:0000256" key="6">
    <source>
        <dbReference type="ARBA" id="ARBA00022777"/>
    </source>
</evidence>
<dbReference type="CDD" id="cd00130">
    <property type="entry name" value="PAS"/>
    <property type="match status" value="2"/>
</dbReference>
<gene>
    <name evidence="14" type="ORF">GCM10007874_04180</name>
</gene>
<dbReference type="InterPro" id="IPR003594">
    <property type="entry name" value="HATPase_dom"/>
</dbReference>
<dbReference type="InterPro" id="IPR035965">
    <property type="entry name" value="PAS-like_dom_sf"/>
</dbReference>
<dbReference type="InterPro" id="IPR036097">
    <property type="entry name" value="HisK_dim/P_sf"/>
</dbReference>
<evidence type="ECO:0000313" key="15">
    <source>
        <dbReference type="Proteomes" id="UP001156882"/>
    </source>
</evidence>
<dbReference type="Pfam" id="PF13426">
    <property type="entry name" value="PAS_9"/>
    <property type="match status" value="1"/>
</dbReference>
<dbReference type="NCBIfam" id="TIGR00229">
    <property type="entry name" value="sensory_box"/>
    <property type="match status" value="2"/>
</dbReference>
<evidence type="ECO:0000256" key="1">
    <source>
        <dbReference type="ARBA" id="ARBA00000085"/>
    </source>
</evidence>
<evidence type="ECO:0000256" key="4">
    <source>
        <dbReference type="ARBA" id="ARBA00022679"/>
    </source>
</evidence>
<dbReference type="InterPro" id="IPR001610">
    <property type="entry name" value="PAC"/>
</dbReference>
<dbReference type="PANTHER" id="PTHR43065">
    <property type="entry name" value="SENSOR HISTIDINE KINASE"/>
    <property type="match status" value="1"/>
</dbReference>
<dbReference type="Pfam" id="PF02518">
    <property type="entry name" value="HATPase_c"/>
    <property type="match status" value="1"/>
</dbReference>
<evidence type="ECO:0000259" key="12">
    <source>
        <dbReference type="PROSITE" id="PS50112"/>
    </source>
</evidence>
<feature type="domain" description="Response regulatory" evidence="11">
    <location>
        <begin position="534"/>
        <end position="645"/>
    </location>
</feature>
<dbReference type="InterPro" id="IPR013767">
    <property type="entry name" value="PAS_fold"/>
</dbReference>
<dbReference type="InterPro" id="IPR011006">
    <property type="entry name" value="CheY-like_superfamily"/>
</dbReference>
<dbReference type="EC" id="2.7.13.3" evidence="2"/>
<evidence type="ECO:0000259" key="13">
    <source>
        <dbReference type="PROSITE" id="PS50113"/>
    </source>
</evidence>
<dbReference type="GO" id="GO:0016301">
    <property type="term" value="F:kinase activity"/>
    <property type="evidence" value="ECO:0007669"/>
    <property type="project" value="UniProtKB-KW"/>
</dbReference>
<feature type="domain" description="PAC" evidence="13">
    <location>
        <begin position="84"/>
        <end position="142"/>
    </location>
</feature>
<dbReference type="InterPro" id="IPR036890">
    <property type="entry name" value="HATPase_C_sf"/>
</dbReference>
<dbReference type="PROSITE" id="PS50112">
    <property type="entry name" value="PAS"/>
    <property type="match status" value="2"/>
</dbReference>
<keyword evidence="8" id="KW-0902">Two-component regulatory system</keyword>
<sequence>MLMEQVEARQAGHSDGGSYRLLLEAVTDYAIYMLDLNGRVASWNAGARRFKGYEADEIIGQHFSRFYTEEDRLDGLPARALATAEAEGRFENEGWRVRKDGARFWAHVVIDPIRDPAGRLIGYAKITRDLTERREAEQKLRRSLEQFRLLVQSVTDYAIYMLDRDGFISSWNAGAERIKGYDAEEIIGQHFSRFYTPEDRAAGEPAKALETAGRVGRYEKEGWRVRKDGTRFRASVIIDAITGDDGTLIGFAKITRDITERVAAQRALDEAREALAQSQKVEAIGQLTGGIAHDFNNLLTAILGSLTLVRKRVGDDAKVLSLLDNAIHGAERGSALVKRMLAFARRQELSLVAVDLPELVRGMKDLMQTSIGPMITIDMRFAPDLEPVRSDRHQLESALVNLVVNARDAMPNGGMVTISGLAEEIRENHRTRLKPGRYVCLSVADTGAGMDKATLLKAAEPFFTTKGIGKGTGLGLPMIQGLAEQSGGRLVLESELGRGTTARIWLPSALASQDVVAAASGPTPEPSPIDRRLTILAVDDDALVLLNTAALLEDLGHEVLPAASGAEALRLFTDRPDVELVITDQAMPHMTGLQLAREIRSIQPDLPIILATGYAELPPDADPDLARIGKPYGQDELERAIQGVVNARGAI</sequence>
<evidence type="ECO:0000256" key="9">
    <source>
        <dbReference type="PROSITE-ProRule" id="PRU00169"/>
    </source>
</evidence>
<keyword evidence="5" id="KW-0547">Nucleotide-binding</keyword>
<dbReference type="PROSITE" id="PS50110">
    <property type="entry name" value="RESPONSE_REGULATORY"/>
    <property type="match status" value="1"/>
</dbReference>
<evidence type="ECO:0000313" key="14">
    <source>
        <dbReference type="EMBL" id="GLS17403.1"/>
    </source>
</evidence>
<dbReference type="SUPFAM" id="SSF55874">
    <property type="entry name" value="ATPase domain of HSP90 chaperone/DNA topoisomerase II/histidine kinase"/>
    <property type="match status" value="1"/>
</dbReference>
<name>A0ABQ6CAI7_9HYPH</name>
<comment type="catalytic activity">
    <reaction evidence="1">
        <text>ATP + protein L-histidine = ADP + protein N-phospho-L-histidine.</text>
        <dbReference type="EC" id="2.7.13.3"/>
    </reaction>
</comment>
<keyword evidence="6 14" id="KW-0418">Kinase</keyword>
<accession>A0ABQ6CAI7</accession>